<dbReference type="Pfam" id="PF00072">
    <property type="entry name" value="Response_reg"/>
    <property type="match status" value="1"/>
</dbReference>
<dbReference type="InterPro" id="IPR051552">
    <property type="entry name" value="HptR"/>
</dbReference>
<sequence>MVKVFLVEDEKFVREGIKNQIDWNAYGFDFVGEATDGELALPLIESLKPDILITDIKMPFMDGLELGRIVKDKFPDTAIIFLSGYDDFDYAQRAIHIGASEYILKPISKEKLLSVLQKVKSVITSKYNNTDNLKIKSVELDIKKFDTSSFDKGKLREFIINGGISDVEDFVKSYIDNMGGQLKSLIFRQYIVMDAFIEANNFFDDKSSDKEELGNKFGSVEVIDLAVTDIYMMKEYLLNLLIYMIEKKDKLTGRQYSFLLNKAKDFVAKNYMNCDISLNTVAEYIGLSPAYFSTIFKQESGINFIDYLTKIRINEAKRLLRSSDKRISDIALEVGYRDQHYFSSLFKRYQKDTPKAYREKKNEK</sequence>
<protein>
    <recommendedName>
        <fullName evidence="2">Stage 0 sporulation protein A homolog</fullName>
    </recommendedName>
</protein>
<dbReference type="PROSITE" id="PS00041">
    <property type="entry name" value="HTH_ARAC_FAMILY_1"/>
    <property type="match status" value="1"/>
</dbReference>
<evidence type="ECO:0000259" key="12">
    <source>
        <dbReference type="PROSITE" id="PS50110"/>
    </source>
</evidence>
<keyword evidence="6" id="KW-0805">Transcription regulation</keyword>
<dbReference type="SMART" id="SM00448">
    <property type="entry name" value="REC"/>
    <property type="match status" value="1"/>
</dbReference>
<reference evidence="13 14" key="1">
    <citation type="submission" date="2010-12" db="EMBL/GenBank/DDBJ databases">
        <authorList>
            <person name="Muzny D."/>
            <person name="Qin X."/>
            <person name="Deng J."/>
            <person name="Jiang H."/>
            <person name="Liu Y."/>
            <person name="Qu J."/>
            <person name="Song X.-Z."/>
            <person name="Zhang L."/>
            <person name="Thornton R."/>
            <person name="Coyle M."/>
            <person name="Francisco L."/>
            <person name="Jackson L."/>
            <person name="Javaid M."/>
            <person name="Korchina V."/>
            <person name="Kovar C."/>
            <person name="Mata R."/>
            <person name="Mathew T."/>
            <person name="Ngo R."/>
            <person name="Nguyen L."/>
            <person name="Nguyen N."/>
            <person name="Okwuonu G."/>
            <person name="Ongeri F."/>
            <person name="Pham C."/>
            <person name="Simmons D."/>
            <person name="Wilczek-Boney K."/>
            <person name="Hale W."/>
            <person name="Jakkamsetti A."/>
            <person name="Pham P."/>
            <person name="Ruth R."/>
            <person name="San Lucas F."/>
            <person name="Warren J."/>
            <person name="Zhang J."/>
            <person name="Zhao Z."/>
            <person name="Zhou C."/>
            <person name="Zhu D."/>
            <person name="Lee S."/>
            <person name="Bess C."/>
            <person name="Blankenburg K."/>
            <person name="Forbes L."/>
            <person name="Fu Q."/>
            <person name="Gubbala S."/>
            <person name="Hirani K."/>
            <person name="Jayaseelan J.C."/>
            <person name="Lara F."/>
            <person name="Munidasa M."/>
            <person name="Palculict T."/>
            <person name="Patil S."/>
            <person name="Pu L.-L."/>
            <person name="Saada N."/>
            <person name="Tang L."/>
            <person name="Weissenberger G."/>
            <person name="Zhu Y."/>
            <person name="Hemphill L."/>
            <person name="Shang Y."/>
            <person name="Youmans B."/>
            <person name="Ayvaz T."/>
            <person name="Ross M."/>
            <person name="Santibanez J."/>
            <person name="Aqrawi P."/>
            <person name="Gross S."/>
            <person name="Joshi V."/>
            <person name="Fowler G."/>
            <person name="Nazareth L."/>
            <person name="Reid J."/>
            <person name="Worley K."/>
            <person name="Petrosino J."/>
            <person name="Highlander S."/>
            <person name="Gibbs R."/>
        </authorList>
    </citation>
    <scope>NUCLEOTIDE SEQUENCE [LARGE SCALE GENOMIC DNA]</scope>
    <source>
        <strain evidence="13 14">DSM 3986</strain>
    </source>
</reference>
<dbReference type="PRINTS" id="PR00032">
    <property type="entry name" value="HTHARAC"/>
</dbReference>
<organism evidence="13 14">
    <name type="scientific">Lachnoanaerobaculum saburreum DSM 3986</name>
    <dbReference type="NCBI Taxonomy" id="887325"/>
    <lineage>
        <taxon>Bacteria</taxon>
        <taxon>Bacillati</taxon>
        <taxon>Bacillota</taxon>
        <taxon>Clostridia</taxon>
        <taxon>Lachnospirales</taxon>
        <taxon>Lachnospiraceae</taxon>
        <taxon>Lachnoanaerobaculum</taxon>
    </lineage>
</organism>
<keyword evidence="3" id="KW-0963">Cytoplasm</keyword>
<feature type="modified residue" description="4-aspartylphosphate" evidence="10">
    <location>
        <position position="55"/>
    </location>
</feature>
<proteinExistence type="predicted"/>
<comment type="subcellular location">
    <subcellularLocation>
        <location evidence="1">Cytoplasm</location>
    </subcellularLocation>
</comment>
<dbReference type="PROSITE" id="PS01124">
    <property type="entry name" value="HTH_ARAC_FAMILY_2"/>
    <property type="match status" value="1"/>
</dbReference>
<dbReference type="PANTHER" id="PTHR42713:SF3">
    <property type="entry name" value="TRANSCRIPTIONAL REGULATORY PROTEIN HPTR"/>
    <property type="match status" value="1"/>
</dbReference>
<dbReference type="InterPro" id="IPR011006">
    <property type="entry name" value="CheY-like_superfamily"/>
</dbReference>
<dbReference type="GO" id="GO:0000160">
    <property type="term" value="P:phosphorelay signal transduction system"/>
    <property type="evidence" value="ECO:0007669"/>
    <property type="project" value="UniProtKB-KW"/>
</dbReference>
<keyword evidence="5" id="KW-0902">Two-component regulatory system</keyword>
<evidence type="ECO:0000256" key="4">
    <source>
        <dbReference type="ARBA" id="ARBA00022553"/>
    </source>
</evidence>
<dbReference type="EMBL" id="AEPW01000057">
    <property type="protein sequence ID" value="EFU76649.1"/>
    <property type="molecule type" value="Genomic_DNA"/>
</dbReference>
<evidence type="ECO:0000259" key="11">
    <source>
        <dbReference type="PROSITE" id="PS01124"/>
    </source>
</evidence>
<dbReference type="SUPFAM" id="SSF52172">
    <property type="entry name" value="CheY-like"/>
    <property type="match status" value="1"/>
</dbReference>
<name>E6LNF2_9FIRM</name>
<evidence type="ECO:0000256" key="5">
    <source>
        <dbReference type="ARBA" id="ARBA00023012"/>
    </source>
</evidence>
<dbReference type="InterPro" id="IPR018060">
    <property type="entry name" value="HTH_AraC"/>
</dbReference>
<keyword evidence="8" id="KW-0804">Transcription</keyword>
<dbReference type="eggNOG" id="COG2207">
    <property type="taxonomic scope" value="Bacteria"/>
</dbReference>
<feature type="domain" description="HTH araC/xylS-type" evidence="11">
    <location>
        <begin position="261"/>
        <end position="360"/>
    </location>
</feature>
<dbReference type="GO" id="GO:0003700">
    <property type="term" value="F:DNA-binding transcription factor activity"/>
    <property type="evidence" value="ECO:0007669"/>
    <property type="project" value="InterPro"/>
</dbReference>
<dbReference type="Proteomes" id="UP000003434">
    <property type="component" value="Unassembled WGS sequence"/>
</dbReference>
<evidence type="ECO:0000256" key="1">
    <source>
        <dbReference type="ARBA" id="ARBA00004496"/>
    </source>
</evidence>
<dbReference type="Gene3D" id="1.10.10.60">
    <property type="entry name" value="Homeodomain-like"/>
    <property type="match status" value="2"/>
</dbReference>
<comment type="caution">
    <text evidence="13">The sequence shown here is derived from an EMBL/GenBank/DDBJ whole genome shotgun (WGS) entry which is preliminary data.</text>
</comment>
<evidence type="ECO:0000313" key="14">
    <source>
        <dbReference type="Proteomes" id="UP000003434"/>
    </source>
</evidence>
<dbReference type="Gene3D" id="3.40.50.2300">
    <property type="match status" value="1"/>
</dbReference>
<evidence type="ECO:0000256" key="8">
    <source>
        <dbReference type="ARBA" id="ARBA00023163"/>
    </source>
</evidence>
<evidence type="ECO:0000256" key="6">
    <source>
        <dbReference type="ARBA" id="ARBA00023015"/>
    </source>
</evidence>
<keyword evidence="4 10" id="KW-0597">Phosphoprotein</keyword>
<dbReference type="AlphaFoldDB" id="E6LNF2"/>
<dbReference type="eggNOG" id="COG4753">
    <property type="taxonomic scope" value="Bacteria"/>
</dbReference>
<keyword evidence="7" id="KW-0238">DNA-binding</keyword>
<dbReference type="PROSITE" id="PS50110">
    <property type="entry name" value="RESPONSE_REGULATORY"/>
    <property type="match status" value="1"/>
</dbReference>
<dbReference type="InterPro" id="IPR009057">
    <property type="entry name" value="Homeodomain-like_sf"/>
</dbReference>
<evidence type="ECO:0000256" key="2">
    <source>
        <dbReference type="ARBA" id="ARBA00018672"/>
    </source>
</evidence>
<dbReference type="SUPFAM" id="SSF46689">
    <property type="entry name" value="Homeodomain-like"/>
    <property type="match status" value="2"/>
</dbReference>
<accession>E6LNF2</accession>
<dbReference type="GO" id="GO:0043565">
    <property type="term" value="F:sequence-specific DNA binding"/>
    <property type="evidence" value="ECO:0007669"/>
    <property type="project" value="InterPro"/>
</dbReference>
<dbReference type="InterPro" id="IPR018062">
    <property type="entry name" value="HTH_AraC-typ_CS"/>
</dbReference>
<dbReference type="GO" id="GO:0005737">
    <property type="term" value="C:cytoplasm"/>
    <property type="evidence" value="ECO:0007669"/>
    <property type="project" value="UniProtKB-SubCell"/>
</dbReference>
<dbReference type="Pfam" id="PF12833">
    <property type="entry name" value="HTH_18"/>
    <property type="match status" value="1"/>
</dbReference>
<gene>
    <name evidence="13" type="ORF">HMPREF0381_1487</name>
</gene>
<dbReference type="InterPro" id="IPR001789">
    <property type="entry name" value="Sig_transdc_resp-reg_receiver"/>
</dbReference>
<dbReference type="RefSeq" id="WP_008751253.1">
    <property type="nucleotide sequence ID" value="NZ_GL622296.1"/>
</dbReference>
<dbReference type="PANTHER" id="PTHR42713">
    <property type="entry name" value="HISTIDINE KINASE-RELATED"/>
    <property type="match status" value="1"/>
</dbReference>
<evidence type="ECO:0000256" key="3">
    <source>
        <dbReference type="ARBA" id="ARBA00022490"/>
    </source>
</evidence>
<comment type="function">
    <text evidence="9">May play the central regulatory role in sporulation. It may be an element of the effector pathway responsible for the activation of sporulation genes in response to nutritional stress. Spo0A may act in concert with spo0H (a sigma factor) to control the expression of some genes that are critical to the sporulation process.</text>
</comment>
<evidence type="ECO:0000313" key="13">
    <source>
        <dbReference type="EMBL" id="EFU76649.1"/>
    </source>
</evidence>
<dbReference type="InterPro" id="IPR020449">
    <property type="entry name" value="Tscrpt_reg_AraC-type_HTH"/>
</dbReference>
<feature type="domain" description="Response regulatory" evidence="12">
    <location>
        <begin position="3"/>
        <end position="120"/>
    </location>
</feature>
<dbReference type="CDD" id="cd17536">
    <property type="entry name" value="REC_YesN-like"/>
    <property type="match status" value="1"/>
</dbReference>
<evidence type="ECO:0000256" key="10">
    <source>
        <dbReference type="PROSITE-ProRule" id="PRU00169"/>
    </source>
</evidence>
<evidence type="ECO:0000256" key="9">
    <source>
        <dbReference type="ARBA" id="ARBA00024867"/>
    </source>
</evidence>
<dbReference type="HOGENOM" id="CLU_000445_5_0_9"/>
<evidence type="ECO:0000256" key="7">
    <source>
        <dbReference type="ARBA" id="ARBA00023125"/>
    </source>
</evidence>
<dbReference type="SMART" id="SM00342">
    <property type="entry name" value="HTH_ARAC"/>
    <property type="match status" value="1"/>
</dbReference>